<keyword evidence="2" id="KW-1185">Reference proteome</keyword>
<comment type="caution">
    <text evidence="1">The sequence shown here is derived from an EMBL/GenBank/DDBJ whole genome shotgun (WGS) entry which is preliminary data.</text>
</comment>
<proteinExistence type="predicted"/>
<evidence type="ECO:0000313" key="1">
    <source>
        <dbReference type="EMBL" id="KAJ7758346.1"/>
    </source>
</evidence>
<sequence>MSERELMRFTMSAMPEHHGSHVEIRHTTSAPVGNSDPWERVLMKKKAILRSVLGSGKLGNSGTSIRSSEGETALKFGGTLGWISKLRKNVESTLGLGRRNVCRERIFGIRIKSAENGSCRFGGRRCREWSWMNRALKNFGWTRKSPVRRTLKAIEVRYGPVGGRQAELGVCKVALSNRKVWLGLQWTPNGHEEEIEFGISVEWRRR</sequence>
<organism evidence="1 2">
    <name type="scientific">Mycena metata</name>
    <dbReference type="NCBI Taxonomy" id="1033252"/>
    <lineage>
        <taxon>Eukaryota</taxon>
        <taxon>Fungi</taxon>
        <taxon>Dikarya</taxon>
        <taxon>Basidiomycota</taxon>
        <taxon>Agaricomycotina</taxon>
        <taxon>Agaricomycetes</taxon>
        <taxon>Agaricomycetidae</taxon>
        <taxon>Agaricales</taxon>
        <taxon>Marasmiineae</taxon>
        <taxon>Mycenaceae</taxon>
        <taxon>Mycena</taxon>
    </lineage>
</organism>
<evidence type="ECO:0000313" key="2">
    <source>
        <dbReference type="Proteomes" id="UP001215598"/>
    </source>
</evidence>
<gene>
    <name evidence="1" type="ORF">B0H16DRAFT_1457394</name>
</gene>
<dbReference type="EMBL" id="JARKIB010000042">
    <property type="protein sequence ID" value="KAJ7758346.1"/>
    <property type="molecule type" value="Genomic_DNA"/>
</dbReference>
<name>A0AAD7J7E3_9AGAR</name>
<dbReference type="Proteomes" id="UP001215598">
    <property type="component" value="Unassembled WGS sequence"/>
</dbReference>
<reference evidence="1" key="1">
    <citation type="submission" date="2023-03" db="EMBL/GenBank/DDBJ databases">
        <title>Massive genome expansion in bonnet fungi (Mycena s.s.) driven by repeated elements and novel gene families across ecological guilds.</title>
        <authorList>
            <consortium name="Lawrence Berkeley National Laboratory"/>
            <person name="Harder C.B."/>
            <person name="Miyauchi S."/>
            <person name="Viragh M."/>
            <person name="Kuo A."/>
            <person name="Thoen E."/>
            <person name="Andreopoulos B."/>
            <person name="Lu D."/>
            <person name="Skrede I."/>
            <person name="Drula E."/>
            <person name="Henrissat B."/>
            <person name="Morin E."/>
            <person name="Kohler A."/>
            <person name="Barry K."/>
            <person name="LaButti K."/>
            <person name="Morin E."/>
            <person name="Salamov A."/>
            <person name="Lipzen A."/>
            <person name="Mereny Z."/>
            <person name="Hegedus B."/>
            <person name="Baldrian P."/>
            <person name="Stursova M."/>
            <person name="Weitz H."/>
            <person name="Taylor A."/>
            <person name="Grigoriev I.V."/>
            <person name="Nagy L.G."/>
            <person name="Martin F."/>
            <person name="Kauserud H."/>
        </authorList>
    </citation>
    <scope>NUCLEOTIDE SEQUENCE</scope>
    <source>
        <strain evidence="1">CBHHK182m</strain>
    </source>
</reference>
<accession>A0AAD7J7E3</accession>
<dbReference type="AlphaFoldDB" id="A0AAD7J7E3"/>
<protein>
    <submittedName>
        <fullName evidence="1">Uncharacterized protein</fullName>
    </submittedName>
</protein>